<dbReference type="Pfam" id="PF00216">
    <property type="entry name" value="Bac_DNA_binding"/>
    <property type="match status" value="1"/>
</dbReference>
<dbReference type="KEGG" id="wms:ID128_03765"/>
<evidence type="ECO:0000256" key="2">
    <source>
        <dbReference type="ARBA" id="ARBA00023125"/>
    </source>
</evidence>
<keyword evidence="2 3" id="KW-0238">DNA-binding</keyword>
<evidence type="ECO:0000313" key="4">
    <source>
        <dbReference type="Proteomes" id="UP000516514"/>
    </source>
</evidence>
<dbReference type="GO" id="GO:0030527">
    <property type="term" value="F:structural constituent of chromatin"/>
    <property type="evidence" value="ECO:0007669"/>
    <property type="project" value="InterPro"/>
</dbReference>
<proteinExistence type="inferred from homology"/>
<dbReference type="SUPFAM" id="SSF47729">
    <property type="entry name" value="IHF-like DNA-binding proteins"/>
    <property type="match status" value="1"/>
</dbReference>
<organism evidence="3 4">
    <name type="scientific">Candidatus Wolbachia massiliensis</name>
    <dbReference type="NCBI Taxonomy" id="1845000"/>
    <lineage>
        <taxon>Bacteria</taxon>
        <taxon>Pseudomonadati</taxon>
        <taxon>Pseudomonadota</taxon>
        <taxon>Alphaproteobacteria</taxon>
        <taxon>Rickettsiales</taxon>
        <taxon>Anaplasmataceae</taxon>
        <taxon>Wolbachieae</taxon>
        <taxon>Wolbachia</taxon>
    </lineage>
</organism>
<evidence type="ECO:0000256" key="1">
    <source>
        <dbReference type="ARBA" id="ARBA00010529"/>
    </source>
</evidence>
<dbReference type="EMBL" id="CP061738">
    <property type="protein sequence ID" value="QOD37946.1"/>
    <property type="molecule type" value="Genomic_DNA"/>
</dbReference>
<dbReference type="RefSeq" id="WP_191110775.1">
    <property type="nucleotide sequence ID" value="NZ_CP061738.1"/>
</dbReference>
<comment type="similarity">
    <text evidence="1">Belongs to the bacterial histone-like protein family.</text>
</comment>
<accession>A0A7L7YQA4</accession>
<evidence type="ECO:0000313" key="3">
    <source>
        <dbReference type="EMBL" id="QOD37946.1"/>
    </source>
</evidence>
<dbReference type="GO" id="GO:0003677">
    <property type="term" value="F:DNA binding"/>
    <property type="evidence" value="ECO:0007669"/>
    <property type="project" value="UniProtKB-KW"/>
</dbReference>
<dbReference type="Gene3D" id="4.10.520.10">
    <property type="entry name" value="IHF-like DNA-binding proteins"/>
    <property type="match status" value="1"/>
</dbReference>
<keyword evidence="4" id="KW-1185">Reference proteome</keyword>
<dbReference type="Proteomes" id="UP000516514">
    <property type="component" value="Chromosome"/>
</dbReference>
<dbReference type="AlphaFoldDB" id="A0A7L7YQA4"/>
<name>A0A7L7YQA4_9RICK</name>
<protein>
    <submittedName>
        <fullName evidence="3">HU family DNA-binding protein</fullName>
    </submittedName>
</protein>
<reference evidence="3 4" key="1">
    <citation type="submission" date="2020-09" db="EMBL/GenBank/DDBJ databases">
        <title>An Earliest Endosymbiont, Wolbachia massiliensis sp. nov., Strain PL13 From the Bed Bug (Cimex hemipterius), Type strain of a New supergroup T.</title>
        <authorList>
            <person name="Laidoudi Y."/>
            <person name="Levasseur A."/>
            <person name="Medkour H."/>
            <person name="Maaloum M."/>
            <person name="BenKhedher M."/>
            <person name="Sambou M."/>
            <person name="Bassene H."/>
            <person name="Davoust B."/>
            <person name="Fenollar F."/>
            <person name="Raoult D."/>
            <person name="Mediannikov O."/>
        </authorList>
    </citation>
    <scope>NUCLEOTIDE SEQUENCE [LARGE SCALE GENOMIC DNA]</scope>
    <source>
        <strain evidence="3 4">PL13</strain>
    </source>
</reference>
<dbReference type="InterPro" id="IPR010992">
    <property type="entry name" value="IHF-like_DNA-bd_dom_sf"/>
</dbReference>
<gene>
    <name evidence="3" type="ORF">ID128_03765</name>
</gene>
<dbReference type="InterPro" id="IPR000119">
    <property type="entry name" value="Hist_DNA-bd"/>
</dbReference>
<sequence length="92" mass="10718">MATKSSIIMKVAKRHPLLDKVIIATIVNRFFGILSNTLRHHNRVEIRGFGSFSIRSYNLKETNHSMLQNFAKNRYFKTYFRSSKKLSNLING</sequence>